<dbReference type="EMBL" id="CAJVQB010000986">
    <property type="protein sequence ID" value="CAG8516158.1"/>
    <property type="molecule type" value="Genomic_DNA"/>
</dbReference>
<dbReference type="Proteomes" id="UP000789901">
    <property type="component" value="Unassembled WGS sequence"/>
</dbReference>
<proteinExistence type="predicted"/>
<evidence type="ECO:0000313" key="2">
    <source>
        <dbReference type="Proteomes" id="UP000789901"/>
    </source>
</evidence>
<evidence type="ECO:0000313" key="1">
    <source>
        <dbReference type="EMBL" id="CAG8516158.1"/>
    </source>
</evidence>
<comment type="caution">
    <text evidence="1">The sequence shown here is derived from an EMBL/GenBank/DDBJ whole genome shotgun (WGS) entry which is preliminary data.</text>
</comment>
<organism evidence="1 2">
    <name type="scientific">Gigaspora margarita</name>
    <dbReference type="NCBI Taxonomy" id="4874"/>
    <lineage>
        <taxon>Eukaryota</taxon>
        <taxon>Fungi</taxon>
        <taxon>Fungi incertae sedis</taxon>
        <taxon>Mucoromycota</taxon>
        <taxon>Glomeromycotina</taxon>
        <taxon>Glomeromycetes</taxon>
        <taxon>Diversisporales</taxon>
        <taxon>Gigasporaceae</taxon>
        <taxon>Gigaspora</taxon>
    </lineage>
</organism>
<keyword evidence="2" id="KW-1185">Reference proteome</keyword>
<accession>A0ABM8W3L2</accession>
<protein>
    <submittedName>
        <fullName evidence="1">28351_t:CDS:1</fullName>
    </submittedName>
</protein>
<reference evidence="1 2" key="1">
    <citation type="submission" date="2021-06" db="EMBL/GenBank/DDBJ databases">
        <authorList>
            <person name="Kallberg Y."/>
            <person name="Tangrot J."/>
            <person name="Rosling A."/>
        </authorList>
    </citation>
    <scope>NUCLEOTIDE SEQUENCE [LARGE SCALE GENOMIC DNA]</scope>
    <source>
        <strain evidence="1 2">120-4 pot B 10/14</strain>
    </source>
</reference>
<gene>
    <name evidence="1" type="ORF">GMARGA_LOCUS2926</name>
</gene>
<sequence>MFKNGLVIKKAFESADLIIPTLLTTTPNYSQDKLTSKPLNFQSLFNSSYISPAQSSRIYGKEHSCHGQDTQPSLHLICIKLINLNKNNYRDSNSNQL</sequence>
<name>A0ABM8W3L2_GIGMA</name>